<organism evidence="1 2">
    <name type="scientific">Choiromyces venosus 120613-1</name>
    <dbReference type="NCBI Taxonomy" id="1336337"/>
    <lineage>
        <taxon>Eukaryota</taxon>
        <taxon>Fungi</taxon>
        <taxon>Dikarya</taxon>
        <taxon>Ascomycota</taxon>
        <taxon>Pezizomycotina</taxon>
        <taxon>Pezizomycetes</taxon>
        <taxon>Pezizales</taxon>
        <taxon>Tuberaceae</taxon>
        <taxon>Choiromyces</taxon>
    </lineage>
</organism>
<dbReference type="STRING" id="1336337.A0A3N4K2J0"/>
<dbReference type="PANTHER" id="PTHR39218">
    <property type="entry name" value="OXIDOREDUCTASE 14 KDA SUBUNIT, PUTATIVE (AFU_ORTHOLOGUE AFUA_1G12110)-RELATED"/>
    <property type="match status" value="1"/>
</dbReference>
<evidence type="ECO:0008006" key="3">
    <source>
        <dbReference type="Google" id="ProtNLM"/>
    </source>
</evidence>
<name>A0A3N4K2J0_9PEZI</name>
<evidence type="ECO:0000313" key="1">
    <source>
        <dbReference type="EMBL" id="RPB03579.1"/>
    </source>
</evidence>
<protein>
    <recommendedName>
        <fullName evidence="3">NADH-ubiquinone oxidoreductase 14 kDa subunit</fullName>
    </recommendedName>
</protein>
<proteinExistence type="predicted"/>
<gene>
    <name evidence="1" type="ORF">L873DRAFT_1731460</name>
</gene>
<reference evidence="1 2" key="1">
    <citation type="journal article" date="2018" name="Nat. Ecol. Evol.">
        <title>Pezizomycetes genomes reveal the molecular basis of ectomycorrhizal truffle lifestyle.</title>
        <authorList>
            <person name="Murat C."/>
            <person name="Payen T."/>
            <person name="Noel B."/>
            <person name="Kuo A."/>
            <person name="Morin E."/>
            <person name="Chen J."/>
            <person name="Kohler A."/>
            <person name="Krizsan K."/>
            <person name="Balestrini R."/>
            <person name="Da Silva C."/>
            <person name="Montanini B."/>
            <person name="Hainaut M."/>
            <person name="Levati E."/>
            <person name="Barry K.W."/>
            <person name="Belfiori B."/>
            <person name="Cichocki N."/>
            <person name="Clum A."/>
            <person name="Dockter R.B."/>
            <person name="Fauchery L."/>
            <person name="Guy J."/>
            <person name="Iotti M."/>
            <person name="Le Tacon F."/>
            <person name="Lindquist E.A."/>
            <person name="Lipzen A."/>
            <person name="Malagnac F."/>
            <person name="Mello A."/>
            <person name="Molinier V."/>
            <person name="Miyauchi S."/>
            <person name="Poulain J."/>
            <person name="Riccioni C."/>
            <person name="Rubini A."/>
            <person name="Sitrit Y."/>
            <person name="Splivallo R."/>
            <person name="Traeger S."/>
            <person name="Wang M."/>
            <person name="Zifcakova L."/>
            <person name="Wipf D."/>
            <person name="Zambonelli A."/>
            <person name="Paolocci F."/>
            <person name="Nowrousian M."/>
            <person name="Ottonello S."/>
            <person name="Baldrian P."/>
            <person name="Spatafora J.W."/>
            <person name="Henrissat B."/>
            <person name="Nagy L.G."/>
            <person name="Aury J.M."/>
            <person name="Wincker P."/>
            <person name="Grigoriev I.V."/>
            <person name="Bonfante P."/>
            <person name="Martin F.M."/>
        </authorList>
    </citation>
    <scope>NUCLEOTIDE SEQUENCE [LARGE SCALE GENOMIC DNA]</scope>
    <source>
        <strain evidence="1 2">120613-1</strain>
    </source>
</reference>
<dbReference type="Proteomes" id="UP000276215">
    <property type="component" value="Unassembled WGS sequence"/>
</dbReference>
<accession>A0A3N4K2J0</accession>
<evidence type="ECO:0000313" key="2">
    <source>
        <dbReference type="Proteomes" id="UP000276215"/>
    </source>
</evidence>
<dbReference type="AlphaFoldDB" id="A0A3N4K2J0"/>
<sequence>MSPILTWALFGVAARWWQLGIEMRPFLARDTAWGYPVFAAVSGSFGYWLSQVDKRQTEILARRKESLLEKRRRAREREAVGAGDVVAAARVAVV</sequence>
<keyword evidence="2" id="KW-1185">Reference proteome</keyword>
<dbReference type="EMBL" id="ML120362">
    <property type="protein sequence ID" value="RPB03579.1"/>
    <property type="molecule type" value="Genomic_DNA"/>
</dbReference>
<dbReference type="PANTHER" id="PTHR39218:SF1">
    <property type="entry name" value="OXIDOREDUCTASE 14 KDA SUBUNIT, PUTATIVE (AFU_ORTHOLOGUE AFUA_1G12110)-RELATED"/>
    <property type="match status" value="1"/>
</dbReference>
<dbReference type="OrthoDB" id="2141050at2759"/>